<accession>A0A9N9R9Z4</accession>
<organism evidence="3 4">
    <name type="scientific">Diatraea saccharalis</name>
    <name type="common">sugarcane borer</name>
    <dbReference type="NCBI Taxonomy" id="40085"/>
    <lineage>
        <taxon>Eukaryota</taxon>
        <taxon>Metazoa</taxon>
        <taxon>Ecdysozoa</taxon>
        <taxon>Arthropoda</taxon>
        <taxon>Hexapoda</taxon>
        <taxon>Insecta</taxon>
        <taxon>Pterygota</taxon>
        <taxon>Neoptera</taxon>
        <taxon>Endopterygota</taxon>
        <taxon>Lepidoptera</taxon>
        <taxon>Glossata</taxon>
        <taxon>Ditrysia</taxon>
        <taxon>Pyraloidea</taxon>
        <taxon>Crambidae</taxon>
        <taxon>Crambinae</taxon>
        <taxon>Diatraea</taxon>
    </lineage>
</organism>
<dbReference type="EMBL" id="OU893335">
    <property type="protein sequence ID" value="CAG9792560.1"/>
    <property type="molecule type" value="Genomic_DNA"/>
</dbReference>
<name>A0A9N9R9Z4_9NEOP</name>
<keyword evidence="4" id="KW-1185">Reference proteome</keyword>
<evidence type="ECO:0000256" key="2">
    <source>
        <dbReference type="SAM" id="SignalP"/>
    </source>
</evidence>
<evidence type="ECO:0000313" key="4">
    <source>
        <dbReference type="Proteomes" id="UP001153714"/>
    </source>
</evidence>
<feature type="region of interest" description="Disordered" evidence="1">
    <location>
        <begin position="77"/>
        <end position="104"/>
    </location>
</feature>
<feature type="chain" id="PRO_5040279403" evidence="2">
    <location>
        <begin position="19"/>
        <end position="597"/>
    </location>
</feature>
<gene>
    <name evidence="3" type="ORF">DIATSA_LOCUS10080</name>
</gene>
<feature type="compositionally biased region" description="Basic and acidic residues" evidence="1">
    <location>
        <begin position="433"/>
        <end position="458"/>
    </location>
</feature>
<feature type="region of interest" description="Disordered" evidence="1">
    <location>
        <begin position="428"/>
        <end position="461"/>
    </location>
</feature>
<reference evidence="3" key="1">
    <citation type="submission" date="2021-12" db="EMBL/GenBank/DDBJ databases">
        <authorList>
            <person name="King R."/>
        </authorList>
    </citation>
    <scope>NUCLEOTIDE SEQUENCE</scope>
</reference>
<keyword evidence="2" id="KW-0732">Signal</keyword>
<dbReference type="OrthoDB" id="7467570at2759"/>
<reference evidence="3" key="2">
    <citation type="submission" date="2022-10" db="EMBL/GenBank/DDBJ databases">
        <authorList>
            <consortium name="ENA_rothamsted_submissions"/>
            <consortium name="culmorum"/>
            <person name="King R."/>
        </authorList>
    </citation>
    <scope>NUCLEOTIDE SEQUENCE</scope>
</reference>
<feature type="signal peptide" evidence="2">
    <location>
        <begin position="1"/>
        <end position="18"/>
    </location>
</feature>
<dbReference type="Proteomes" id="UP001153714">
    <property type="component" value="Chromosome 4"/>
</dbReference>
<dbReference type="AlphaFoldDB" id="A0A9N9R9Z4"/>
<protein>
    <submittedName>
        <fullName evidence="3">Uncharacterized protein</fullName>
    </submittedName>
</protein>
<evidence type="ECO:0000313" key="3">
    <source>
        <dbReference type="EMBL" id="CAG9792560.1"/>
    </source>
</evidence>
<proteinExistence type="predicted"/>
<evidence type="ECO:0000256" key="1">
    <source>
        <dbReference type="SAM" id="MobiDB-lite"/>
    </source>
</evidence>
<sequence length="597" mass="69157">MAYWTLVIFAFCYVGISALSGKGYYCRDPDTGKLYPVNSTWPSTTFCGNYSCKLRKKDTVKPVIPLREIMIDSIAKKTQARKSDESGIQTEQKKSPNTPNITTVNPTLFTELSTKQSTFSTKNDINLQKIESNDKEMESISSKPTDRYLTESEIKTITHILHSVKKSDLEAIVDIYNLAQDIYKEMDKITSENIIDETLKAAKTKQKESSGKSYWYEPLNRLNKAGSGSDMESQGTNLYPTVTERSTMDPNSYFQGVLSKSDFGAVPYHYPISNFQRENSYMHVTRSPLVNSVRYEQTPCRQSMQYPNYPVTDPSKAYQPPVTSYYQYQPSKLYNSVVKNAYPVETQKVIQPSMLLPYPFSYIQHYNMSTYPYNLYYDGSPWSYFNINNKKNDNNEKYFKANLHEAPKNTYDIKIESEPYQTYKESELNQNTEIKRYTSNKERETHKNDELEPHKDDNANMQNGQIKTKLMDTLFEQAKLARKNKPEWQTDPLTSNVLEEIKAHFDEKAKLLKPFSLRKKAKLERVGKVLKLDDLNRDKRDADNLNRTEIEFDEDLEVYVEKTTCPSQTDLGFYKIGNLTQPYPACCPRRIETNEKD</sequence>